<evidence type="ECO:0000256" key="5">
    <source>
        <dbReference type="ARBA" id="ARBA00023136"/>
    </source>
</evidence>
<dbReference type="AlphaFoldDB" id="A0AA36C9Q3"/>
<dbReference type="SUPFAM" id="SSF103473">
    <property type="entry name" value="MFS general substrate transporter"/>
    <property type="match status" value="1"/>
</dbReference>
<feature type="transmembrane region" description="Helical" evidence="9">
    <location>
        <begin position="361"/>
        <end position="380"/>
    </location>
</feature>
<dbReference type="Pfam" id="PF05978">
    <property type="entry name" value="UNC-93"/>
    <property type="match status" value="1"/>
</dbReference>
<organism evidence="10 11">
    <name type="scientific">Mesorhabditis spiculigera</name>
    <dbReference type="NCBI Taxonomy" id="96644"/>
    <lineage>
        <taxon>Eukaryota</taxon>
        <taxon>Metazoa</taxon>
        <taxon>Ecdysozoa</taxon>
        <taxon>Nematoda</taxon>
        <taxon>Chromadorea</taxon>
        <taxon>Rhabditida</taxon>
        <taxon>Rhabditina</taxon>
        <taxon>Rhabditomorpha</taxon>
        <taxon>Rhabditoidea</taxon>
        <taxon>Rhabditidae</taxon>
        <taxon>Mesorhabditinae</taxon>
        <taxon>Mesorhabditis</taxon>
    </lineage>
</organism>
<evidence type="ECO:0000313" key="11">
    <source>
        <dbReference type="Proteomes" id="UP001177023"/>
    </source>
</evidence>
<comment type="caution">
    <text evidence="10">The sequence shown here is derived from an EMBL/GenBank/DDBJ whole genome shotgun (WGS) entry which is preliminary data.</text>
</comment>
<keyword evidence="4 9" id="KW-1133">Transmembrane helix</keyword>
<proteinExistence type="inferred from homology"/>
<protein>
    <recommendedName>
        <fullName evidence="7">UNC93-like protein MFSD11</fullName>
    </recommendedName>
    <alternativeName>
        <fullName evidence="8">Major facilitator superfamily domain-containing protein 11</fullName>
    </alternativeName>
</protein>
<evidence type="ECO:0000256" key="8">
    <source>
        <dbReference type="ARBA" id="ARBA00041910"/>
    </source>
</evidence>
<name>A0AA36C9Q3_9BILA</name>
<evidence type="ECO:0000313" key="10">
    <source>
        <dbReference type="EMBL" id="CAJ0564342.1"/>
    </source>
</evidence>
<dbReference type="PANTHER" id="PTHR23294:SF0">
    <property type="entry name" value="UNC93-LIKE PROTEIN MFSD11"/>
    <property type="match status" value="1"/>
</dbReference>
<feature type="transmembrane region" description="Helical" evidence="9">
    <location>
        <begin position="227"/>
        <end position="249"/>
    </location>
</feature>
<evidence type="ECO:0000256" key="2">
    <source>
        <dbReference type="ARBA" id="ARBA00009172"/>
    </source>
</evidence>
<reference evidence="10" key="1">
    <citation type="submission" date="2023-06" db="EMBL/GenBank/DDBJ databases">
        <authorList>
            <person name="Delattre M."/>
        </authorList>
    </citation>
    <scope>NUCLEOTIDE SEQUENCE</scope>
    <source>
        <strain evidence="10">AF72</strain>
    </source>
</reference>
<dbReference type="InterPro" id="IPR051617">
    <property type="entry name" value="UNC-93-like_regulator"/>
</dbReference>
<feature type="transmembrane region" description="Helical" evidence="9">
    <location>
        <begin position="94"/>
        <end position="114"/>
    </location>
</feature>
<comment type="similarity">
    <text evidence="2">Belongs to the unc-93 family.</text>
</comment>
<keyword evidence="5 9" id="KW-0472">Membrane</keyword>
<dbReference type="InterPro" id="IPR036259">
    <property type="entry name" value="MFS_trans_sf"/>
</dbReference>
<evidence type="ECO:0000256" key="9">
    <source>
        <dbReference type="SAM" id="Phobius"/>
    </source>
</evidence>
<gene>
    <name evidence="10" type="ORF">MSPICULIGERA_LOCUS3024</name>
</gene>
<dbReference type="EMBL" id="CATQJA010000859">
    <property type="protein sequence ID" value="CAJ0564342.1"/>
    <property type="molecule type" value="Genomic_DNA"/>
</dbReference>
<dbReference type="Proteomes" id="UP001177023">
    <property type="component" value="Unassembled WGS sequence"/>
</dbReference>
<dbReference type="Gene3D" id="1.20.1250.20">
    <property type="entry name" value="MFS general substrate transporter like domains"/>
    <property type="match status" value="1"/>
</dbReference>
<evidence type="ECO:0000256" key="1">
    <source>
        <dbReference type="ARBA" id="ARBA00004141"/>
    </source>
</evidence>
<feature type="transmembrane region" description="Helical" evidence="9">
    <location>
        <begin position="25"/>
        <end position="47"/>
    </location>
</feature>
<keyword evidence="6" id="KW-0325">Glycoprotein</keyword>
<dbReference type="InterPro" id="IPR010291">
    <property type="entry name" value="Ion_channel_UNC-93"/>
</dbReference>
<feature type="transmembrane region" description="Helical" evidence="9">
    <location>
        <begin position="126"/>
        <end position="146"/>
    </location>
</feature>
<evidence type="ECO:0000256" key="6">
    <source>
        <dbReference type="ARBA" id="ARBA00023180"/>
    </source>
</evidence>
<feature type="transmembrane region" description="Helical" evidence="9">
    <location>
        <begin position="300"/>
        <end position="324"/>
    </location>
</feature>
<feature type="transmembrane region" description="Helical" evidence="9">
    <location>
        <begin position="187"/>
        <end position="207"/>
    </location>
</feature>
<accession>A0AA36C9Q3</accession>
<feature type="transmembrane region" description="Helical" evidence="9">
    <location>
        <begin position="261"/>
        <end position="280"/>
    </location>
</feature>
<feature type="transmembrane region" description="Helical" evidence="9">
    <location>
        <begin position="53"/>
        <end position="73"/>
    </location>
</feature>
<evidence type="ECO:0000256" key="7">
    <source>
        <dbReference type="ARBA" id="ARBA00040302"/>
    </source>
</evidence>
<dbReference type="PANTHER" id="PTHR23294">
    <property type="entry name" value="ET TRANSLATION PRODUCT-RELATED"/>
    <property type="match status" value="1"/>
</dbReference>
<keyword evidence="3 9" id="KW-0812">Transmembrane</keyword>
<evidence type="ECO:0000256" key="3">
    <source>
        <dbReference type="ARBA" id="ARBA00022692"/>
    </source>
</evidence>
<keyword evidence="11" id="KW-1185">Reference proteome</keyword>
<comment type="subcellular location">
    <subcellularLocation>
        <location evidence="1">Membrane</location>
        <topology evidence="1">Multi-pass membrane protein</topology>
    </subcellularLocation>
</comment>
<feature type="non-terminal residue" evidence="10">
    <location>
        <position position="407"/>
    </location>
</feature>
<dbReference type="GO" id="GO:0016020">
    <property type="term" value="C:membrane"/>
    <property type="evidence" value="ECO:0007669"/>
    <property type="project" value="UniProtKB-SubCell"/>
</dbReference>
<evidence type="ECO:0000256" key="4">
    <source>
        <dbReference type="ARBA" id="ARBA00022989"/>
    </source>
</evidence>
<sequence length="407" mass="44650">MCHSFIAETVTENRNKDGGNISKHAGYYAACMVYASSLISNVVAPPIVHVIEWYLYGGAIADGLVAGLMWTAVGQYMAMNSDEKTVGRNSSMMYMIIMSGTLWGGGFLLAMFGGKDDREITESTQYVLYGVFTGVSLLGAIILLVLPNPPTNPSDEKKLEADGEKNHWGEVAEELYKSARLVITFDFLLIAIPSAFTGIELSFWSGVYPTSLSFTKQFHSQINTNVLIALNCIAVGCGELLGGLIFGVFGRKGAKIGRSPFMWFGTILSIIAYILVWLNIPGPASIDKTYEVSTFHPNVPIALICGFIMGFFDNCINSMIYAYIAVQYEGQTKQAYALSKFFHSLLGAVCLFYGGKFTIQTQLSILLVGTVVSVISFQYGELRFKRKRRLAAATISSDNTGEEWDKF</sequence>